<dbReference type="PANTHER" id="PTHR46197">
    <property type="entry name" value="PROTEIN ABHD14B-LIKE"/>
    <property type="match status" value="1"/>
</dbReference>
<keyword evidence="2" id="KW-0963">Cytoplasm</keyword>
<dbReference type="GO" id="GO:0016787">
    <property type="term" value="F:hydrolase activity"/>
    <property type="evidence" value="ECO:0007669"/>
    <property type="project" value="UniProtKB-KW"/>
</dbReference>
<sequence>MYFVEKEEEIAGKKVFYIKQPVGEKDIIFMHGKSYTASDFLKLNDTLIGLYNLKYRIYAFDFPGFGKSQPNNIEPVNFIEAFVDYKKLDNFVLFGASMSGGFALKYALLHPEKVRAIIAAAPAWIENEIEQFKNLNVPTLLLWGANDNKVDPKIGNKLKEIMPNARLHTFRGLSHPFYFENEDLFDQYFFDFLKNLDEK</sequence>
<reference evidence="6" key="1">
    <citation type="submission" date="2016-10" db="EMBL/GenBank/DDBJ databases">
        <authorList>
            <person name="Varghese N."/>
            <person name="Submissions S."/>
        </authorList>
    </citation>
    <scope>NUCLEOTIDE SEQUENCE [LARGE SCALE GENOMIC DNA]</scope>
    <source>
        <strain evidence="6">DSM 8415</strain>
    </source>
</reference>
<dbReference type="InterPro" id="IPR029058">
    <property type="entry name" value="AB_hydrolase_fold"/>
</dbReference>
<dbReference type="GO" id="GO:0005737">
    <property type="term" value="C:cytoplasm"/>
    <property type="evidence" value="ECO:0007669"/>
    <property type="project" value="UniProtKB-SubCell"/>
</dbReference>
<evidence type="ECO:0000259" key="4">
    <source>
        <dbReference type="Pfam" id="PF00561"/>
    </source>
</evidence>
<organism evidence="5 6">
    <name type="scientific">Desulfurella multipotens</name>
    <dbReference type="NCBI Taxonomy" id="79269"/>
    <lineage>
        <taxon>Bacteria</taxon>
        <taxon>Pseudomonadati</taxon>
        <taxon>Campylobacterota</taxon>
        <taxon>Desulfurellia</taxon>
        <taxon>Desulfurellales</taxon>
        <taxon>Desulfurellaceae</taxon>
        <taxon>Desulfurella</taxon>
    </lineage>
</organism>
<keyword evidence="6" id="KW-1185">Reference proteome</keyword>
<dbReference type="Gene3D" id="3.40.50.1820">
    <property type="entry name" value="alpha/beta hydrolase"/>
    <property type="match status" value="1"/>
</dbReference>
<name>A0A1G6NAA3_9BACT</name>
<feature type="domain" description="AB hydrolase-1" evidence="4">
    <location>
        <begin position="50"/>
        <end position="133"/>
    </location>
</feature>
<protein>
    <submittedName>
        <fullName evidence="5">Alpha/beta hydrolase family protein</fullName>
    </submittedName>
</protein>
<evidence type="ECO:0000256" key="1">
    <source>
        <dbReference type="ARBA" id="ARBA00004496"/>
    </source>
</evidence>
<dbReference type="RefSeq" id="WP_092128838.1">
    <property type="nucleotide sequence ID" value="NZ_FMYU01000007.1"/>
</dbReference>
<dbReference type="Proteomes" id="UP000199411">
    <property type="component" value="Unassembled WGS sequence"/>
</dbReference>
<dbReference type="PANTHER" id="PTHR46197:SF3">
    <property type="entry name" value="AB HYDROLASE-1 DOMAIN-CONTAINING PROTEIN"/>
    <property type="match status" value="1"/>
</dbReference>
<dbReference type="Pfam" id="PF00561">
    <property type="entry name" value="Abhydrolase_1"/>
    <property type="match status" value="1"/>
</dbReference>
<dbReference type="EMBL" id="FMYU01000007">
    <property type="protein sequence ID" value="SDC64723.1"/>
    <property type="molecule type" value="Genomic_DNA"/>
</dbReference>
<comment type="similarity">
    <text evidence="3">Belongs to the AB hydrolase superfamily. ABHD14 family.</text>
</comment>
<comment type="subcellular location">
    <subcellularLocation>
        <location evidence="1">Cytoplasm</location>
    </subcellularLocation>
</comment>
<accession>A0A1G6NAA3</accession>
<proteinExistence type="inferred from homology"/>
<evidence type="ECO:0000313" key="6">
    <source>
        <dbReference type="Proteomes" id="UP000199411"/>
    </source>
</evidence>
<evidence type="ECO:0000256" key="2">
    <source>
        <dbReference type="ARBA" id="ARBA00022490"/>
    </source>
</evidence>
<keyword evidence="5" id="KW-0378">Hydrolase</keyword>
<dbReference type="InterPro" id="IPR000073">
    <property type="entry name" value="AB_hydrolase_1"/>
</dbReference>
<evidence type="ECO:0000313" key="5">
    <source>
        <dbReference type="EMBL" id="SDC64723.1"/>
    </source>
</evidence>
<dbReference type="OrthoDB" id="5342129at2"/>
<evidence type="ECO:0000256" key="3">
    <source>
        <dbReference type="ARBA" id="ARBA00037942"/>
    </source>
</evidence>
<dbReference type="SUPFAM" id="SSF53474">
    <property type="entry name" value="alpha/beta-Hydrolases"/>
    <property type="match status" value="1"/>
</dbReference>
<gene>
    <name evidence="5" type="ORF">SAMN05660835_01154</name>
</gene>
<dbReference type="AlphaFoldDB" id="A0A1G6NAA3"/>